<keyword evidence="3" id="KW-1185">Reference proteome</keyword>
<dbReference type="EMBL" id="CAMAPE010000017">
    <property type="protein sequence ID" value="CAH9083632.1"/>
    <property type="molecule type" value="Genomic_DNA"/>
</dbReference>
<organism evidence="2 3">
    <name type="scientific">Cuscuta europaea</name>
    <name type="common">European dodder</name>
    <dbReference type="NCBI Taxonomy" id="41803"/>
    <lineage>
        <taxon>Eukaryota</taxon>
        <taxon>Viridiplantae</taxon>
        <taxon>Streptophyta</taxon>
        <taxon>Embryophyta</taxon>
        <taxon>Tracheophyta</taxon>
        <taxon>Spermatophyta</taxon>
        <taxon>Magnoliopsida</taxon>
        <taxon>eudicotyledons</taxon>
        <taxon>Gunneridae</taxon>
        <taxon>Pentapetalae</taxon>
        <taxon>asterids</taxon>
        <taxon>lamiids</taxon>
        <taxon>Solanales</taxon>
        <taxon>Convolvulaceae</taxon>
        <taxon>Cuscuteae</taxon>
        <taxon>Cuscuta</taxon>
        <taxon>Cuscuta subgen. Cuscuta</taxon>
    </lineage>
</organism>
<feature type="coiled-coil region" evidence="1">
    <location>
        <begin position="1"/>
        <end position="35"/>
    </location>
</feature>
<dbReference type="Proteomes" id="UP001152484">
    <property type="component" value="Unassembled WGS sequence"/>
</dbReference>
<evidence type="ECO:0000256" key="1">
    <source>
        <dbReference type="SAM" id="Coils"/>
    </source>
</evidence>
<comment type="caution">
    <text evidence="2">The sequence shown here is derived from an EMBL/GenBank/DDBJ whole genome shotgun (WGS) entry which is preliminary data.</text>
</comment>
<gene>
    <name evidence="2" type="ORF">CEURO_LOCUS8690</name>
</gene>
<sequence>MEKSLLQKQKADEELAQARRQLKEAEEAFRVERAAFNKILEESKTVAKAEGRAEAENIATEVAKVAVERAEEAKKEAVIQAEKDAATAFMAEGWKAEGRKQWVASVVEASVEDWVKGLGAMWLARKGKEYYDGGEVLV</sequence>
<evidence type="ECO:0000313" key="2">
    <source>
        <dbReference type="EMBL" id="CAH9083632.1"/>
    </source>
</evidence>
<dbReference type="OrthoDB" id="1326796at2759"/>
<reference evidence="2" key="1">
    <citation type="submission" date="2022-07" db="EMBL/GenBank/DDBJ databases">
        <authorList>
            <person name="Macas J."/>
            <person name="Novak P."/>
            <person name="Neumann P."/>
        </authorList>
    </citation>
    <scope>NUCLEOTIDE SEQUENCE</scope>
</reference>
<name>A0A9P0Z1S2_CUSEU</name>
<dbReference type="AlphaFoldDB" id="A0A9P0Z1S2"/>
<keyword evidence="1" id="KW-0175">Coiled coil</keyword>
<evidence type="ECO:0000313" key="3">
    <source>
        <dbReference type="Proteomes" id="UP001152484"/>
    </source>
</evidence>
<protein>
    <submittedName>
        <fullName evidence="2">Uncharacterized protein</fullName>
    </submittedName>
</protein>
<proteinExistence type="predicted"/>
<accession>A0A9P0Z1S2</accession>